<protein>
    <submittedName>
        <fullName evidence="2">Ovule protein</fullName>
    </submittedName>
</protein>
<accession>A0A915ADZ1</accession>
<evidence type="ECO:0000313" key="1">
    <source>
        <dbReference type="Proteomes" id="UP000887569"/>
    </source>
</evidence>
<reference evidence="2" key="1">
    <citation type="submission" date="2022-11" db="UniProtKB">
        <authorList>
            <consortium name="WormBaseParasite"/>
        </authorList>
    </citation>
    <scope>IDENTIFICATION</scope>
</reference>
<keyword evidence="1" id="KW-1185">Reference proteome</keyword>
<evidence type="ECO:0000313" key="2">
    <source>
        <dbReference type="WBParaSite" id="PgR006_g038_t02"/>
    </source>
</evidence>
<dbReference type="AlphaFoldDB" id="A0A915ADZ1"/>
<dbReference type="WBParaSite" id="PgR006_g038_t02">
    <property type="protein sequence ID" value="PgR006_g038_t02"/>
    <property type="gene ID" value="PgR006_g038"/>
</dbReference>
<dbReference type="Proteomes" id="UP000887569">
    <property type="component" value="Unplaced"/>
</dbReference>
<organism evidence="1 2">
    <name type="scientific">Parascaris univalens</name>
    <name type="common">Nematode worm</name>
    <dbReference type="NCBI Taxonomy" id="6257"/>
    <lineage>
        <taxon>Eukaryota</taxon>
        <taxon>Metazoa</taxon>
        <taxon>Ecdysozoa</taxon>
        <taxon>Nematoda</taxon>
        <taxon>Chromadorea</taxon>
        <taxon>Rhabditida</taxon>
        <taxon>Spirurina</taxon>
        <taxon>Ascaridomorpha</taxon>
        <taxon>Ascaridoidea</taxon>
        <taxon>Ascarididae</taxon>
        <taxon>Parascaris</taxon>
    </lineage>
</organism>
<name>A0A915ADZ1_PARUN</name>
<proteinExistence type="predicted"/>
<sequence length="70" mass="8574">YYHHDCVCFAFDIDRKGWNIWCIRSNSCYGNRRFRCKRSDWWCSIIIFFLSSTRRKLDAKSAIRCFFSCL</sequence>